<evidence type="ECO:0000313" key="1">
    <source>
        <dbReference type="EMBL" id="RDH45664.1"/>
    </source>
</evidence>
<name>A0A4P9VTB1_9GAMM</name>
<dbReference type="EMBL" id="NDXW01000001">
    <property type="protein sequence ID" value="RDH45664.1"/>
    <property type="molecule type" value="Genomic_DNA"/>
</dbReference>
<comment type="caution">
    <text evidence="1">The sequence shown here is derived from an EMBL/GenBank/DDBJ whole genome shotgun (WGS) entry which is preliminary data.</text>
</comment>
<dbReference type="AlphaFoldDB" id="A0A4P9VTB1"/>
<reference evidence="1 2" key="1">
    <citation type="submission" date="2017-04" db="EMBL/GenBank/DDBJ databases">
        <title>Draft genome sequence of Zooshikella ganghwensis VG4 isolated from Red Sea sediments.</title>
        <authorList>
            <person name="Rehman Z."/>
            <person name="Alam I."/>
            <person name="Kamau A."/>
            <person name="Bajic V."/>
            <person name="Leiknes T."/>
        </authorList>
    </citation>
    <scope>NUCLEOTIDE SEQUENCE [LARGE SCALE GENOMIC DNA]</scope>
    <source>
        <strain evidence="1 2">VG4</strain>
    </source>
</reference>
<protein>
    <submittedName>
        <fullName evidence="1">Uncharacterized protein</fullName>
    </submittedName>
</protein>
<sequence>MLQGCGYNVKFNNNSEYGGLLVSTKINSKCEKKLLGNTSYIEFDKIENYYSLNFFMPRILITNPLLSYQKKPYGYINFLLLDQGEYFLKGVESVHFGRIVSSRKDIDLAFNIERGKITYIGEINFDYCSQKDFFTITNMRDEDLVLAKKKYPNVDFSNLVFTHLHEVK</sequence>
<organism evidence="1 2">
    <name type="scientific">Zooshikella ganghwensis</name>
    <dbReference type="NCBI Taxonomy" id="202772"/>
    <lineage>
        <taxon>Bacteria</taxon>
        <taxon>Pseudomonadati</taxon>
        <taxon>Pseudomonadota</taxon>
        <taxon>Gammaproteobacteria</taxon>
        <taxon>Oceanospirillales</taxon>
        <taxon>Zooshikellaceae</taxon>
        <taxon>Zooshikella</taxon>
    </lineage>
</organism>
<dbReference type="Proteomes" id="UP000257039">
    <property type="component" value="Unassembled WGS sequence"/>
</dbReference>
<keyword evidence="2" id="KW-1185">Reference proteome</keyword>
<accession>A0A4P9VTB1</accession>
<proteinExistence type="predicted"/>
<evidence type="ECO:0000313" key="2">
    <source>
        <dbReference type="Proteomes" id="UP000257039"/>
    </source>
</evidence>
<gene>
    <name evidence="1" type="ORF">B9G39_20635</name>
</gene>